<organism evidence="1">
    <name type="scientific">Anguilla anguilla</name>
    <name type="common">European freshwater eel</name>
    <name type="synonym">Muraena anguilla</name>
    <dbReference type="NCBI Taxonomy" id="7936"/>
    <lineage>
        <taxon>Eukaryota</taxon>
        <taxon>Metazoa</taxon>
        <taxon>Chordata</taxon>
        <taxon>Craniata</taxon>
        <taxon>Vertebrata</taxon>
        <taxon>Euteleostomi</taxon>
        <taxon>Actinopterygii</taxon>
        <taxon>Neopterygii</taxon>
        <taxon>Teleostei</taxon>
        <taxon>Anguilliformes</taxon>
        <taxon>Anguillidae</taxon>
        <taxon>Anguilla</taxon>
    </lineage>
</organism>
<sequence>MQIQYKLLVNFSCQIIGPDITSL</sequence>
<name>A0A0E9RI68_ANGAN</name>
<protein>
    <submittedName>
        <fullName evidence="1">Uncharacterized protein</fullName>
    </submittedName>
</protein>
<dbReference type="AlphaFoldDB" id="A0A0E9RI68"/>
<evidence type="ECO:0000313" key="1">
    <source>
        <dbReference type="EMBL" id="JAH28497.1"/>
    </source>
</evidence>
<proteinExistence type="predicted"/>
<reference evidence="1" key="2">
    <citation type="journal article" date="2015" name="Fish Shellfish Immunol.">
        <title>Early steps in the European eel (Anguilla anguilla)-Vibrio vulnificus interaction in the gills: Role of the RtxA13 toxin.</title>
        <authorList>
            <person name="Callol A."/>
            <person name="Pajuelo D."/>
            <person name="Ebbesson L."/>
            <person name="Teles M."/>
            <person name="MacKenzie S."/>
            <person name="Amaro C."/>
        </authorList>
    </citation>
    <scope>NUCLEOTIDE SEQUENCE</scope>
</reference>
<dbReference type="EMBL" id="GBXM01080080">
    <property type="protein sequence ID" value="JAH28497.1"/>
    <property type="molecule type" value="Transcribed_RNA"/>
</dbReference>
<reference evidence="1" key="1">
    <citation type="submission" date="2014-11" db="EMBL/GenBank/DDBJ databases">
        <authorList>
            <person name="Amaro Gonzalez C."/>
        </authorList>
    </citation>
    <scope>NUCLEOTIDE SEQUENCE</scope>
</reference>
<accession>A0A0E9RI68</accession>